<protein>
    <recommendedName>
        <fullName evidence="4">PCI domain-containing protein</fullName>
    </recommendedName>
</protein>
<dbReference type="OrthoDB" id="10265275at2759"/>
<comment type="caution">
    <text evidence="5">The sequence shown here is derived from an EMBL/GenBank/DDBJ whole genome shotgun (WGS) entry which is preliminary data.</text>
</comment>
<dbReference type="SMART" id="SM00088">
    <property type="entry name" value="PINT"/>
    <property type="match status" value="1"/>
</dbReference>
<comment type="similarity">
    <text evidence="1">Belongs to the CSN7/EIF3M family. CSN7 subfamily.</text>
</comment>
<keyword evidence="3" id="KW-0812">Transmembrane</keyword>
<organism evidence="5 6">
    <name type="scientific">Panaeolus cyanescens</name>
    <dbReference type="NCBI Taxonomy" id="181874"/>
    <lineage>
        <taxon>Eukaryota</taxon>
        <taxon>Fungi</taxon>
        <taxon>Dikarya</taxon>
        <taxon>Basidiomycota</taxon>
        <taxon>Agaricomycotina</taxon>
        <taxon>Agaricomycetes</taxon>
        <taxon>Agaricomycetidae</taxon>
        <taxon>Agaricales</taxon>
        <taxon>Agaricineae</taxon>
        <taxon>Galeropsidaceae</taxon>
        <taxon>Panaeolus</taxon>
    </lineage>
</organism>
<evidence type="ECO:0000256" key="1">
    <source>
        <dbReference type="ARBA" id="ARBA00008482"/>
    </source>
</evidence>
<dbReference type="PANTHER" id="PTHR15350">
    <property type="entry name" value="COP9 SIGNALOSOME COMPLEX SUBUNIT 7/DENDRITIC CELL PROTEIN GA17"/>
    <property type="match status" value="1"/>
</dbReference>
<feature type="domain" description="PCI" evidence="4">
    <location>
        <begin position="1"/>
        <end position="158"/>
    </location>
</feature>
<dbReference type="InterPro" id="IPR045237">
    <property type="entry name" value="COPS7/eIF3m"/>
</dbReference>
<evidence type="ECO:0000313" key="5">
    <source>
        <dbReference type="EMBL" id="PPR08053.1"/>
    </source>
</evidence>
<dbReference type="Proteomes" id="UP000284842">
    <property type="component" value="Unassembled WGS sequence"/>
</dbReference>
<evidence type="ECO:0000256" key="2">
    <source>
        <dbReference type="ARBA" id="ARBA00022790"/>
    </source>
</evidence>
<accession>A0A409YYQ4</accession>
<keyword evidence="2" id="KW-0736">Signalosome</keyword>
<dbReference type="InterPro" id="IPR000717">
    <property type="entry name" value="PCI_dom"/>
</dbReference>
<feature type="transmembrane region" description="Helical" evidence="3">
    <location>
        <begin position="264"/>
        <end position="284"/>
    </location>
</feature>
<name>A0A409YYQ4_9AGAR</name>
<reference evidence="5 6" key="1">
    <citation type="journal article" date="2018" name="Evol. Lett.">
        <title>Horizontal gene cluster transfer increased hallucinogenic mushroom diversity.</title>
        <authorList>
            <person name="Reynolds H.T."/>
            <person name="Vijayakumar V."/>
            <person name="Gluck-Thaler E."/>
            <person name="Korotkin H.B."/>
            <person name="Matheny P.B."/>
            <person name="Slot J.C."/>
        </authorList>
    </citation>
    <scope>NUCLEOTIDE SEQUENCE [LARGE SCALE GENOMIC DNA]</scope>
    <source>
        <strain evidence="5 6">2629</strain>
    </source>
</reference>
<dbReference type="Pfam" id="PF01399">
    <property type="entry name" value="PCI"/>
    <property type="match status" value="1"/>
</dbReference>
<dbReference type="STRING" id="181874.A0A409YYQ4"/>
<keyword evidence="6" id="KW-1185">Reference proteome</keyword>
<evidence type="ECO:0000313" key="6">
    <source>
        <dbReference type="Proteomes" id="UP000284842"/>
    </source>
</evidence>
<sequence>MDIGNFSAKLEPFLLMGKSMKGAAAAKLVQDATTAPGVFVFSELLELPNIQELAKSEQHQKSYSLLQLFAYKTYQDYLKHKDQLPPLSAAQITKLKHLTIVSLAAERRILPYADLQQALEISNVRELEDLIIDAIYLDLLQGKLDQKEEQLEVTYTMGRDIEPGKLEQILAALKDWASTTAAVLTTLDNKISSIASETAARKLAEAEHEKVVQANLKEAFDKQKDKSLGGGSSMAGRRALYSLSDRNDSMDVDEPDTKGKNRKYVNLVSFFSALVNFTMLIVYVPDFVKIK</sequence>
<dbReference type="GO" id="GO:0008180">
    <property type="term" value="C:COP9 signalosome"/>
    <property type="evidence" value="ECO:0007669"/>
    <property type="project" value="UniProtKB-KW"/>
</dbReference>
<evidence type="ECO:0000259" key="4">
    <source>
        <dbReference type="PROSITE" id="PS50250"/>
    </source>
</evidence>
<dbReference type="AlphaFoldDB" id="A0A409YYQ4"/>
<dbReference type="PANTHER" id="PTHR15350:SF5">
    <property type="entry name" value="COP9 SIGNALOSOME COMPLEX SUBUNIT 7"/>
    <property type="match status" value="1"/>
</dbReference>
<proteinExistence type="inferred from homology"/>
<dbReference type="PROSITE" id="PS50250">
    <property type="entry name" value="PCI"/>
    <property type="match status" value="1"/>
</dbReference>
<dbReference type="EMBL" id="NHTK01000170">
    <property type="protein sequence ID" value="PPR08053.1"/>
    <property type="molecule type" value="Genomic_DNA"/>
</dbReference>
<dbReference type="Pfam" id="PF22061">
    <property type="entry name" value="CSN7_HB_subdom"/>
    <property type="match status" value="1"/>
</dbReference>
<gene>
    <name evidence="5" type="ORF">CVT24_010852</name>
</gene>
<keyword evidence="3" id="KW-1133">Transmembrane helix</keyword>
<evidence type="ECO:0000256" key="3">
    <source>
        <dbReference type="SAM" id="Phobius"/>
    </source>
</evidence>
<dbReference type="InParanoid" id="A0A409YYQ4"/>
<keyword evidence="3" id="KW-0472">Membrane</keyword>